<keyword evidence="2" id="KW-0472">Membrane</keyword>
<feature type="transmembrane region" description="Helical" evidence="2">
    <location>
        <begin position="81"/>
        <end position="99"/>
    </location>
</feature>
<keyword evidence="2" id="KW-1133">Transmembrane helix</keyword>
<sequence length="169" mass="17879">MGRKSRKREAEAAGPAGSDSAIKRGYARGEERNQAIREGLEPLAPGERPTAVTVAAIVALLLAIANGVATALGETIDNDATFSNVAFSVILLVAAAGMWKAKYWAVLGFQALLGIQVTLSVIAAMFAATIVEALVLSIAALLGGWLFWKLVRAMARLQMPERRPKPPVI</sequence>
<accession>A0A6J4TNS2</accession>
<evidence type="ECO:0000256" key="2">
    <source>
        <dbReference type="SAM" id="Phobius"/>
    </source>
</evidence>
<feature type="transmembrane region" description="Helical" evidence="2">
    <location>
        <begin position="106"/>
        <end position="128"/>
    </location>
</feature>
<keyword evidence="2" id="KW-0812">Transmembrane</keyword>
<gene>
    <name evidence="3" type="ORF">AVDCRST_MAG85-3329</name>
</gene>
<protein>
    <submittedName>
        <fullName evidence="3">Uncharacterized protein</fullName>
    </submittedName>
</protein>
<dbReference type="AlphaFoldDB" id="A0A6J4TNS2"/>
<feature type="transmembrane region" description="Helical" evidence="2">
    <location>
        <begin position="50"/>
        <end position="69"/>
    </location>
</feature>
<feature type="transmembrane region" description="Helical" evidence="2">
    <location>
        <begin position="134"/>
        <end position="155"/>
    </location>
</feature>
<name>A0A6J4TNS2_9ACTN</name>
<organism evidence="3">
    <name type="scientific">uncultured Solirubrobacteraceae bacterium</name>
    <dbReference type="NCBI Taxonomy" id="1162706"/>
    <lineage>
        <taxon>Bacteria</taxon>
        <taxon>Bacillati</taxon>
        <taxon>Actinomycetota</taxon>
        <taxon>Thermoleophilia</taxon>
        <taxon>Solirubrobacterales</taxon>
        <taxon>Solirubrobacteraceae</taxon>
        <taxon>environmental samples</taxon>
    </lineage>
</organism>
<dbReference type="EMBL" id="CADCVT010000368">
    <property type="protein sequence ID" value="CAA9527060.1"/>
    <property type="molecule type" value="Genomic_DNA"/>
</dbReference>
<evidence type="ECO:0000256" key="1">
    <source>
        <dbReference type="SAM" id="MobiDB-lite"/>
    </source>
</evidence>
<feature type="region of interest" description="Disordered" evidence="1">
    <location>
        <begin position="1"/>
        <end position="25"/>
    </location>
</feature>
<evidence type="ECO:0000313" key="3">
    <source>
        <dbReference type="EMBL" id="CAA9527060.1"/>
    </source>
</evidence>
<proteinExistence type="predicted"/>
<reference evidence="3" key="1">
    <citation type="submission" date="2020-02" db="EMBL/GenBank/DDBJ databases">
        <authorList>
            <person name="Meier V. D."/>
        </authorList>
    </citation>
    <scope>NUCLEOTIDE SEQUENCE</scope>
    <source>
        <strain evidence="3">AVDCRST_MAG85</strain>
    </source>
</reference>